<accession>A0ABR8F6S3</accession>
<organism evidence="1 2">
    <name type="scientific">Nostoc linckia FACHB-391</name>
    <dbReference type="NCBI Taxonomy" id="2692906"/>
    <lineage>
        <taxon>Bacteria</taxon>
        <taxon>Bacillati</taxon>
        <taxon>Cyanobacteriota</taxon>
        <taxon>Cyanophyceae</taxon>
        <taxon>Nostocales</taxon>
        <taxon>Nostocaceae</taxon>
        <taxon>Nostoc</taxon>
    </lineage>
</organism>
<keyword evidence="2" id="KW-1185">Reference proteome</keyword>
<dbReference type="RefSeq" id="WP_190901093.1">
    <property type="nucleotide sequence ID" value="NZ_JACJTE010000092.1"/>
</dbReference>
<protein>
    <submittedName>
        <fullName evidence="1">Uncharacterized protein</fullName>
    </submittedName>
</protein>
<gene>
    <name evidence="1" type="ORF">H6G95_34200</name>
</gene>
<sequence>MLLSNSGGALAQPQLVAKRVCINEVGRIISSGDRYLAVGSEICLGDKINPANGSTVKAVCYSSRQVLEFQQGAVFGVSGICTPQQVQAERRQCTPLNRNVCPKMKGPSEDQDSLKLITPYGNILLNTRPTISWHPVKNATSYTVEITSYEFHWEAEVKDTILPYPKKRKELEYSAAYTITVTANKGDSPINSPGKLVVHVLPESDVKQVLEEVDVINKLGLSADEAAFLDLDIIYMSKGFLNETINSLKARVAAGSKNPTLFRVLGDRYLDAWLLDEAFREYKMAEWLAKSSGNSNELAQVQSRLKLMKSQSQPPMRRKPAQ</sequence>
<proteinExistence type="predicted"/>
<dbReference type="Proteomes" id="UP000604661">
    <property type="component" value="Unassembled WGS sequence"/>
</dbReference>
<name>A0ABR8F6S3_NOSLI</name>
<reference evidence="1 2" key="1">
    <citation type="journal article" date="2020" name="ISME J.">
        <title>Comparative genomics reveals insights into cyanobacterial evolution and habitat adaptation.</title>
        <authorList>
            <person name="Chen M.Y."/>
            <person name="Teng W.K."/>
            <person name="Zhao L."/>
            <person name="Hu C.X."/>
            <person name="Zhou Y.K."/>
            <person name="Han B.P."/>
            <person name="Song L.R."/>
            <person name="Shu W.S."/>
        </authorList>
    </citation>
    <scope>NUCLEOTIDE SEQUENCE [LARGE SCALE GENOMIC DNA]</scope>
    <source>
        <strain evidence="1 2">FACHB-391</strain>
    </source>
</reference>
<comment type="caution">
    <text evidence="1">The sequence shown here is derived from an EMBL/GenBank/DDBJ whole genome shotgun (WGS) entry which is preliminary data.</text>
</comment>
<dbReference type="EMBL" id="JACJTE010000092">
    <property type="protein sequence ID" value="MBD2565530.1"/>
    <property type="molecule type" value="Genomic_DNA"/>
</dbReference>
<evidence type="ECO:0000313" key="2">
    <source>
        <dbReference type="Proteomes" id="UP000604661"/>
    </source>
</evidence>
<evidence type="ECO:0000313" key="1">
    <source>
        <dbReference type="EMBL" id="MBD2565530.1"/>
    </source>
</evidence>